<feature type="transmembrane region" description="Helical" evidence="1">
    <location>
        <begin position="6"/>
        <end position="29"/>
    </location>
</feature>
<protein>
    <recommendedName>
        <fullName evidence="4">DUF4446 family protein</fullName>
    </recommendedName>
</protein>
<evidence type="ECO:0000313" key="2">
    <source>
        <dbReference type="EMBL" id="SEH11058.1"/>
    </source>
</evidence>
<organism evidence="2 3">
    <name type="scientific">Thermoleophilum album</name>
    <dbReference type="NCBI Taxonomy" id="29539"/>
    <lineage>
        <taxon>Bacteria</taxon>
        <taxon>Bacillati</taxon>
        <taxon>Actinomycetota</taxon>
        <taxon>Thermoleophilia</taxon>
        <taxon>Thermoleophilales</taxon>
        <taxon>Thermoleophilaceae</taxon>
        <taxon>Thermoleophilum</taxon>
    </lineage>
</organism>
<dbReference type="STRING" id="29539.SAMN02745716_0646"/>
<evidence type="ECO:0000256" key="1">
    <source>
        <dbReference type="SAM" id="Phobius"/>
    </source>
</evidence>
<keyword evidence="1" id="KW-1133">Transmembrane helix</keyword>
<dbReference type="InterPro" id="IPR027981">
    <property type="entry name" value="DUF4446"/>
</dbReference>
<dbReference type="Pfam" id="PF14584">
    <property type="entry name" value="DUF4446"/>
    <property type="match status" value="1"/>
</dbReference>
<dbReference type="AlphaFoldDB" id="A0A1H6FLS3"/>
<keyword evidence="1" id="KW-0472">Membrane</keyword>
<evidence type="ECO:0000313" key="3">
    <source>
        <dbReference type="Proteomes" id="UP000222056"/>
    </source>
</evidence>
<name>A0A1H6FLS3_THEAL</name>
<reference evidence="3" key="1">
    <citation type="submission" date="2016-10" db="EMBL/GenBank/DDBJ databases">
        <authorList>
            <person name="Varghese N."/>
            <person name="Submissions S."/>
        </authorList>
    </citation>
    <scope>NUCLEOTIDE SEQUENCE [LARGE SCALE GENOMIC DNA]</scope>
    <source>
        <strain evidence="3">ATCC 35263</strain>
    </source>
</reference>
<dbReference type="OrthoDB" id="5244042at2"/>
<evidence type="ECO:0008006" key="4">
    <source>
        <dbReference type="Google" id="ProtNLM"/>
    </source>
</evidence>
<proteinExistence type="predicted"/>
<dbReference type="Proteomes" id="UP000222056">
    <property type="component" value="Unassembled WGS sequence"/>
</dbReference>
<sequence>MDTPALEIAVAVAALAVAAAAMVALVFVYRRIRQLRRDQEAVLGSGEPRDLIAHAHELQRRVDEFAARLDALERKLASGLADVETQLSLCLDRHGLVRYDAYNEMSGRQSASLALLDRAGNGLVLSSIVHREQARLYAKRMIGGKADVPLSPEEQQCVEEALARSWIEKDPELRAERGGGDRFRG</sequence>
<dbReference type="EMBL" id="FNWJ01000001">
    <property type="protein sequence ID" value="SEH11058.1"/>
    <property type="molecule type" value="Genomic_DNA"/>
</dbReference>
<keyword evidence="1" id="KW-0812">Transmembrane</keyword>
<accession>A0A1H6FLS3</accession>
<keyword evidence="3" id="KW-1185">Reference proteome</keyword>
<gene>
    <name evidence="2" type="ORF">SAMN02745716_0646</name>
</gene>